<keyword evidence="6" id="KW-0805">Transcription regulation</keyword>
<dbReference type="GO" id="GO:0043565">
    <property type="term" value="F:sequence-specific DNA binding"/>
    <property type="evidence" value="ECO:0007669"/>
    <property type="project" value="TreeGrafter"/>
</dbReference>
<evidence type="ECO:0000256" key="1">
    <source>
        <dbReference type="ARBA" id="ARBA00004123"/>
    </source>
</evidence>
<feature type="region of interest" description="Disordered" evidence="11">
    <location>
        <begin position="342"/>
        <end position="362"/>
    </location>
</feature>
<evidence type="ECO:0000256" key="8">
    <source>
        <dbReference type="ARBA" id="ARBA00023163"/>
    </source>
</evidence>
<evidence type="ECO:0000256" key="5">
    <source>
        <dbReference type="ARBA" id="ARBA00022833"/>
    </source>
</evidence>
<dbReference type="GO" id="GO:0008270">
    <property type="term" value="F:zinc ion binding"/>
    <property type="evidence" value="ECO:0007669"/>
    <property type="project" value="UniProtKB-KW"/>
</dbReference>
<dbReference type="InterPro" id="IPR036236">
    <property type="entry name" value="Znf_C2H2_sf"/>
</dbReference>
<comment type="subcellular location">
    <subcellularLocation>
        <location evidence="1">Nucleus</location>
    </subcellularLocation>
</comment>
<organism evidence="13">
    <name type="scientific">Clastoptera arizonana</name>
    <name type="common">Arizona spittle bug</name>
    <dbReference type="NCBI Taxonomy" id="38151"/>
    <lineage>
        <taxon>Eukaryota</taxon>
        <taxon>Metazoa</taxon>
        <taxon>Ecdysozoa</taxon>
        <taxon>Arthropoda</taxon>
        <taxon>Hexapoda</taxon>
        <taxon>Insecta</taxon>
        <taxon>Pterygota</taxon>
        <taxon>Neoptera</taxon>
        <taxon>Paraneoptera</taxon>
        <taxon>Hemiptera</taxon>
        <taxon>Auchenorrhyncha</taxon>
        <taxon>Cercopoidea</taxon>
        <taxon>Clastopteridae</taxon>
        <taxon>Clastoptera</taxon>
    </lineage>
</organism>
<feature type="domain" description="C2H2-type" evidence="12">
    <location>
        <begin position="290"/>
        <end position="317"/>
    </location>
</feature>
<feature type="domain" description="C2H2-type" evidence="12">
    <location>
        <begin position="456"/>
        <end position="483"/>
    </location>
</feature>
<dbReference type="GO" id="GO:0000981">
    <property type="term" value="F:DNA-binding transcription factor activity, RNA polymerase II-specific"/>
    <property type="evidence" value="ECO:0007669"/>
    <property type="project" value="TreeGrafter"/>
</dbReference>
<keyword evidence="9" id="KW-0539">Nucleus</keyword>
<evidence type="ECO:0000256" key="3">
    <source>
        <dbReference type="ARBA" id="ARBA00022737"/>
    </source>
</evidence>
<keyword evidence="7" id="KW-0238">DNA-binding</keyword>
<dbReference type="PANTHER" id="PTHR24408">
    <property type="entry name" value="ZINC FINGER PROTEIN"/>
    <property type="match status" value="1"/>
</dbReference>
<dbReference type="EMBL" id="GEDC01027526">
    <property type="protein sequence ID" value="JAS09772.1"/>
    <property type="molecule type" value="Transcribed_RNA"/>
</dbReference>
<evidence type="ECO:0000256" key="9">
    <source>
        <dbReference type="ARBA" id="ARBA00023242"/>
    </source>
</evidence>
<dbReference type="PROSITE" id="PS50157">
    <property type="entry name" value="ZINC_FINGER_C2H2_2"/>
    <property type="match status" value="7"/>
</dbReference>
<keyword evidence="2" id="KW-0479">Metal-binding</keyword>
<keyword evidence="8" id="KW-0804">Transcription</keyword>
<protein>
    <recommendedName>
        <fullName evidence="12">C2H2-type domain-containing protein</fullName>
    </recommendedName>
</protein>
<proteinExistence type="predicted"/>
<evidence type="ECO:0000256" key="4">
    <source>
        <dbReference type="ARBA" id="ARBA00022771"/>
    </source>
</evidence>
<dbReference type="InterPro" id="IPR013087">
    <property type="entry name" value="Znf_C2H2_type"/>
</dbReference>
<dbReference type="PROSITE" id="PS00028">
    <property type="entry name" value="ZINC_FINGER_C2H2_1"/>
    <property type="match status" value="4"/>
</dbReference>
<feature type="region of interest" description="Disordered" evidence="11">
    <location>
        <begin position="153"/>
        <end position="188"/>
    </location>
</feature>
<feature type="compositionally biased region" description="Low complexity" evidence="11">
    <location>
        <begin position="160"/>
        <end position="170"/>
    </location>
</feature>
<evidence type="ECO:0000256" key="6">
    <source>
        <dbReference type="ARBA" id="ARBA00023015"/>
    </source>
</evidence>
<name>A0A1B6C8F1_9HEMI</name>
<feature type="domain" description="C2H2-type" evidence="12">
    <location>
        <begin position="206"/>
        <end position="233"/>
    </location>
</feature>
<evidence type="ECO:0000256" key="2">
    <source>
        <dbReference type="ARBA" id="ARBA00022723"/>
    </source>
</evidence>
<evidence type="ECO:0000256" key="7">
    <source>
        <dbReference type="ARBA" id="ARBA00023125"/>
    </source>
</evidence>
<dbReference type="FunFam" id="3.30.160.60:FF:002343">
    <property type="entry name" value="Zinc finger protein 33A"/>
    <property type="match status" value="1"/>
</dbReference>
<reference evidence="13" key="1">
    <citation type="submission" date="2015-12" db="EMBL/GenBank/DDBJ databases">
        <title>De novo transcriptome assembly of four potential Pierce s Disease insect vectors from Arizona vineyards.</title>
        <authorList>
            <person name="Tassone E.E."/>
        </authorList>
    </citation>
    <scope>NUCLEOTIDE SEQUENCE</scope>
</reference>
<feature type="domain" description="C2H2-type" evidence="12">
    <location>
        <begin position="262"/>
        <end position="289"/>
    </location>
</feature>
<feature type="domain" description="C2H2-type" evidence="12">
    <location>
        <begin position="419"/>
        <end position="441"/>
    </location>
</feature>
<evidence type="ECO:0000313" key="13">
    <source>
        <dbReference type="EMBL" id="JAS09772.1"/>
    </source>
</evidence>
<keyword evidence="3" id="KW-0677">Repeat</keyword>
<dbReference type="PANTHER" id="PTHR24408:SF64">
    <property type="entry name" value="LINKING IMMUNITY AND METABOLISM-RELATED"/>
    <property type="match status" value="1"/>
</dbReference>
<keyword evidence="5" id="KW-0862">Zinc</keyword>
<dbReference type="SUPFAM" id="SSF57667">
    <property type="entry name" value="beta-beta-alpha zinc fingers"/>
    <property type="match status" value="4"/>
</dbReference>
<dbReference type="AlphaFoldDB" id="A0A1B6C8F1"/>
<dbReference type="FunFam" id="3.30.160.60:FF:000325">
    <property type="entry name" value="ZFP90 zinc finger protein"/>
    <property type="match status" value="1"/>
</dbReference>
<evidence type="ECO:0000259" key="12">
    <source>
        <dbReference type="PROSITE" id="PS50157"/>
    </source>
</evidence>
<keyword evidence="4 10" id="KW-0863">Zinc-finger</keyword>
<feature type="compositionally biased region" description="Polar residues" evidence="11">
    <location>
        <begin position="344"/>
        <end position="362"/>
    </location>
</feature>
<accession>A0A1B6C8F1</accession>
<feature type="compositionally biased region" description="Basic and acidic residues" evidence="11">
    <location>
        <begin position="177"/>
        <end position="186"/>
    </location>
</feature>
<dbReference type="Pfam" id="PF00096">
    <property type="entry name" value="zf-C2H2"/>
    <property type="match status" value="2"/>
</dbReference>
<evidence type="ECO:0000256" key="11">
    <source>
        <dbReference type="SAM" id="MobiDB-lite"/>
    </source>
</evidence>
<dbReference type="Pfam" id="PF13912">
    <property type="entry name" value="zf-C2H2_6"/>
    <property type="match status" value="2"/>
</dbReference>
<sequence>MEEPDEKLAHQYLVQMIQTSQSQQNFTDIQDDIHICGLCKQSFTDIHVFLQHKGECGLILETMPIDLVGSQVDYIVSDQSLFRISGLSLDPASIPIIIQSIDSTEKVSQNVRSNFVLNVPDQSLAKKDGIQIDVEDVASLLVNQLSKEVLNSPTAELSQNEENQQNIEQQLKSKPVNKNETKEPEKNVTPSNIYETTRLVSRKNKVACSICNFVSQHSRDLVRHMRRHTGEKPYECNVCNRRFARQDKLLTHKRTHTGEKPYRCNLCNYATTDSGPLRKHLRIHSDERPHKCQMCPYRARDSSQLTVHLRTHTGDCPFVCRIESCKRAFKTSSDLKRHNVVHAKNSSTHTKETSQTQVQGSGEQAESQIKYYPCSLASCDFIGTSLRDLRSHNKTHHEEGLFKTTTCDSASSKYKTKTFSCHICNSNYRHKRYLRSHLKKHQIPNGVMRPVCFKSHQCHLCSAAYVRSDSLRSHLRQHQQNDKILGEFDGKGVDCNATTNDCVSML</sequence>
<dbReference type="SMART" id="SM00355">
    <property type="entry name" value="ZnF_C2H2"/>
    <property type="match status" value="9"/>
</dbReference>
<feature type="domain" description="C2H2-type" evidence="12">
    <location>
        <begin position="234"/>
        <end position="261"/>
    </location>
</feature>
<gene>
    <name evidence="13" type="ORF">g.7606</name>
</gene>
<feature type="domain" description="C2H2-type" evidence="12">
    <location>
        <begin position="318"/>
        <end position="347"/>
    </location>
</feature>
<dbReference type="FunFam" id="3.30.160.60:FF:000255">
    <property type="entry name" value="Zinc finger and AT-hook domain containing"/>
    <property type="match status" value="1"/>
</dbReference>
<dbReference type="GO" id="GO:0005634">
    <property type="term" value="C:nucleus"/>
    <property type="evidence" value="ECO:0007669"/>
    <property type="project" value="UniProtKB-SubCell"/>
</dbReference>
<dbReference type="Gene3D" id="3.30.160.60">
    <property type="entry name" value="Classic Zinc Finger"/>
    <property type="match status" value="6"/>
</dbReference>
<evidence type="ECO:0000256" key="10">
    <source>
        <dbReference type="PROSITE-ProRule" id="PRU00042"/>
    </source>
</evidence>